<evidence type="ECO:0000313" key="3">
    <source>
        <dbReference type="Proteomes" id="UP000027466"/>
    </source>
</evidence>
<organism evidence="2 3">
    <name type="scientific">Caballeronia glathei</name>
    <dbReference type="NCBI Taxonomy" id="60547"/>
    <lineage>
        <taxon>Bacteria</taxon>
        <taxon>Pseudomonadati</taxon>
        <taxon>Pseudomonadota</taxon>
        <taxon>Betaproteobacteria</taxon>
        <taxon>Burkholderiales</taxon>
        <taxon>Burkholderiaceae</taxon>
        <taxon>Caballeronia</taxon>
    </lineage>
</organism>
<feature type="region of interest" description="Disordered" evidence="1">
    <location>
        <begin position="44"/>
        <end position="75"/>
    </location>
</feature>
<accession>A0A069PI78</accession>
<gene>
    <name evidence="2" type="ORF">BG61_31385</name>
</gene>
<protein>
    <submittedName>
        <fullName evidence="2">Uncharacterized protein</fullName>
    </submittedName>
</protein>
<evidence type="ECO:0000313" key="2">
    <source>
        <dbReference type="EMBL" id="KDR39594.1"/>
    </source>
</evidence>
<reference evidence="2 3" key="1">
    <citation type="submission" date="2014-03" db="EMBL/GenBank/DDBJ databases">
        <title>Draft Genome Sequences of Four Burkholderia Strains.</title>
        <authorList>
            <person name="Liu X.Y."/>
            <person name="Li C.X."/>
            <person name="Xu J.H."/>
        </authorList>
    </citation>
    <scope>NUCLEOTIDE SEQUENCE [LARGE SCALE GENOMIC DNA]</scope>
    <source>
        <strain evidence="2 3">DSM 50014</strain>
    </source>
</reference>
<sequence>MQPQNALGVDQQAFAGIRQHHATPRALKQRLIYDFFEPLHLLTQRGLGPADPAGRATQRADFGNDDKRTQQIDFE</sequence>
<dbReference type="Proteomes" id="UP000027466">
    <property type="component" value="Unassembled WGS sequence"/>
</dbReference>
<dbReference type="EMBL" id="JFHC01000056">
    <property type="protein sequence ID" value="KDR39594.1"/>
    <property type="molecule type" value="Genomic_DNA"/>
</dbReference>
<feature type="compositionally biased region" description="Basic and acidic residues" evidence="1">
    <location>
        <begin position="62"/>
        <end position="75"/>
    </location>
</feature>
<comment type="caution">
    <text evidence="2">The sequence shown here is derived from an EMBL/GenBank/DDBJ whole genome shotgun (WGS) entry which is preliminary data.</text>
</comment>
<dbReference type="AlphaFoldDB" id="A0A069PI78"/>
<proteinExistence type="predicted"/>
<keyword evidence="3" id="KW-1185">Reference proteome</keyword>
<name>A0A069PI78_9BURK</name>
<evidence type="ECO:0000256" key="1">
    <source>
        <dbReference type="SAM" id="MobiDB-lite"/>
    </source>
</evidence>